<accession>A0A0E9P6T8</accession>
<organism evidence="1">
    <name type="scientific">Anguilla anguilla</name>
    <name type="common">European freshwater eel</name>
    <name type="synonym">Muraena anguilla</name>
    <dbReference type="NCBI Taxonomy" id="7936"/>
    <lineage>
        <taxon>Eukaryota</taxon>
        <taxon>Metazoa</taxon>
        <taxon>Chordata</taxon>
        <taxon>Craniata</taxon>
        <taxon>Vertebrata</taxon>
        <taxon>Euteleostomi</taxon>
        <taxon>Actinopterygii</taxon>
        <taxon>Neopterygii</taxon>
        <taxon>Teleostei</taxon>
        <taxon>Anguilliformes</taxon>
        <taxon>Anguillidae</taxon>
        <taxon>Anguilla</taxon>
    </lineage>
</organism>
<protein>
    <submittedName>
        <fullName evidence="1">Uncharacterized protein</fullName>
    </submittedName>
</protein>
<name>A0A0E9P6T8_ANGAN</name>
<dbReference type="EMBL" id="GBXM01104238">
    <property type="protein sequence ID" value="JAH04339.1"/>
    <property type="molecule type" value="Transcribed_RNA"/>
</dbReference>
<proteinExistence type="predicted"/>
<dbReference type="EMBL" id="GBXM01108959">
    <property type="protein sequence ID" value="JAG99617.1"/>
    <property type="molecule type" value="Transcribed_RNA"/>
</dbReference>
<dbReference type="AlphaFoldDB" id="A0A0E9P6T8"/>
<reference evidence="1" key="2">
    <citation type="journal article" date="2015" name="Fish Shellfish Immunol.">
        <title>Early steps in the European eel (Anguilla anguilla)-Vibrio vulnificus interaction in the gills: Role of the RtxA13 toxin.</title>
        <authorList>
            <person name="Callol A."/>
            <person name="Pajuelo D."/>
            <person name="Ebbesson L."/>
            <person name="Teles M."/>
            <person name="MacKenzie S."/>
            <person name="Amaro C."/>
        </authorList>
    </citation>
    <scope>NUCLEOTIDE SEQUENCE</scope>
</reference>
<evidence type="ECO:0000313" key="1">
    <source>
        <dbReference type="EMBL" id="JAG99617.1"/>
    </source>
</evidence>
<sequence length="44" mass="4998">MHDAINKTFWLKGTTFYLRIGLKSGSVLNLHVRHKGLINLIGSF</sequence>
<dbReference type="EMBL" id="GBXM01100648">
    <property type="protein sequence ID" value="JAH07929.1"/>
    <property type="molecule type" value="Transcribed_RNA"/>
</dbReference>
<reference evidence="1" key="1">
    <citation type="submission" date="2014-11" db="EMBL/GenBank/DDBJ databases">
        <authorList>
            <person name="Amaro Gonzalez C."/>
        </authorList>
    </citation>
    <scope>NUCLEOTIDE SEQUENCE</scope>
</reference>